<reference evidence="17" key="1">
    <citation type="submission" date="2020-12" db="EMBL/GenBank/DDBJ databases">
        <title>Metabolic potential, ecology and presence of endohyphal bacteria is reflected in genomic diversity of Mucoromycotina.</title>
        <authorList>
            <person name="Muszewska A."/>
            <person name="Okrasinska A."/>
            <person name="Steczkiewicz K."/>
            <person name="Drgas O."/>
            <person name="Orlowska M."/>
            <person name="Perlinska-Lenart U."/>
            <person name="Aleksandrzak-Piekarczyk T."/>
            <person name="Szatraj K."/>
            <person name="Zielenkiewicz U."/>
            <person name="Pilsyk S."/>
            <person name="Malc E."/>
            <person name="Mieczkowski P."/>
            <person name="Kruszewska J.S."/>
            <person name="Biernat P."/>
            <person name="Pawlowska J."/>
        </authorList>
    </citation>
    <scope>NUCLEOTIDE SEQUENCE</scope>
    <source>
        <strain evidence="17">WA0000017839</strain>
    </source>
</reference>
<evidence type="ECO:0000256" key="11">
    <source>
        <dbReference type="PIRSR" id="PIRSR630616-2"/>
    </source>
</evidence>
<dbReference type="GO" id="GO:0072479">
    <property type="term" value="P:response to mitotic cell cycle spindle assembly checkpoint signaling"/>
    <property type="evidence" value="ECO:0007669"/>
    <property type="project" value="UniProtKB-ARBA"/>
</dbReference>
<dbReference type="PROSITE" id="PS50011">
    <property type="entry name" value="PROTEIN_KINASE_DOM"/>
    <property type="match status" value="1"/>
</dbReference>
<comment type="catalytic activity">
    <reaction evidence="9 15">
        <text>L-seryl-[protein] + ATP = O-phospho-L-seryl-[protein] + ADP + H(+)</text>
        <dbReference type="Rhea" id="RHEA:17989"/>
        <dbReference type="Rhea" id="RHEA-COMP:9863"/>
        <dbReference type="Rhea" id="RHEA-COMP:11604"/>
        <dbReference type="ChEBI" id="CHEBI:15378"/>
        <dbReference type="ChEBI" id="CHEBI:29999"/>
        <dbReference type="ChEBI" id="CHEBI:30616"/>
        <dbReference type="ChEBI" id="CHEBI:83421"/>
        <dbReference type="ChEBI" id="CHEBI:456216"/>
        <dbReference type="EC" id="2.7.11.1"/>
    </reaction>
</comment>
<keyword evidence="4 15" id="KW-0808">Transferase</keyword>
<dbReference type="GO" id="GO:0044779">
    <property type="term" value="P:meiotic spindle checkpoint signaling"/>
    <property type="evidence" value="ECO:0007669"/>
    <property type="project" value="UniProtKB-ARBA"/>
</dbReference>
<dbReference type="OrthoDB" id="377346at2759"/>
<organism evidence="17 18">
    <name type="scientific">Mucor saturninus</name>
    <dbReference type="NCBI Taxonomy" id="64648"/>
    <lineage>
        <taxon>Eukaryota</taxon>
        <taxon>Fungi</taxon>
        <taxon>Fungi incertae sedis</taxon>
        <taxon>Mucoromycota</taxon>
        <taxon>Mucoromycotina</taxon>
        <taxon>Mucoromycetes</taxon>
        <taxon>Mucorales</taxon>
        <taxon>Mucorineae</taxon>
        <taxon>Mucoraceae</taxon>
        <taxon>Mucor</taxon>
    </lineage>
</organism>
<evidence type="ECO:0000313" key="18">
    <source>
        <dbReference type="Proteomes" id="UP000603453"/>
    </source>
</evidence>
<dbReference type="PANTHER" id="PTHR24350">
    <property type="entry name" value="SERINE/THREONINE-PROTEIN KINASE IAL-RELATED"/>
    <property type="match status" value="1"/>
</dbReference>
<dbReference type="SUPFAM" id="SSF56112">
    <property type="entry name" value="Protein kinase-like (PK-like)"/>
    <property type="match status" value="1"/>
</dbReference>
<evidence type="ECO:0000256" key="3">
    <source>
        <dbReference type="ARBA" id="ARBA00022527"/>
    </source>
</evidence>
<comment type="catalytic activity">
    <reaction evidence="8 15">
        <text>L-threonyl-[protein] + ATP = O-phospho-L-threonyl-[protein] + ADP + H(+)</text>
        <dbReference type="Rhea" id="RHEA:46608"/>
        <dbReference type="Rhea" id="RHEA-COMP:11060"/>
        <dbReference type="Rhea" id="RHEA-COMP:11605"/>
        <dbReference type="ChEBI" id="CHEBI:15378"/>
        <dbReference type="ChEBI" id="CHEBI:30013"/>
        <dbReference type="ChEBI" id="CHEBI:30616"/>
        <dbReference type="ChEBI" id="CHEBI:61977"/>
        <dbReference type="ChEBI" id="CHEBI:456216"/>
        <dbReference type="EC" id="2.7.11.1"/>
    </reaction>
</comment>
<dbReference type="GO" id="GO:0051233">
    <property type="term" value="C:spindle midzone"/>
    <property type="evidence" value="ECO:0007669"/>
    <property type="project" value="UniProtKB-ARBA"/>
</dbReference>
<evidence type="ECO:0000256" key="13">
    <source>
        <dbReference type="PROSITE-ProRule" id="PRU10141"/>
    </source>
</evidence>
<evidence type="ECO:0000256" key="1">
    <source>
        <dbReference type="ARBA" id="ARBA00012513"/>
    </source>
</evidence>
<name>A0A8H7QXI1_9FUNG</name>
<keyword evidence="5 11" id="KW-0547">Nucleotide-binding</keyword>
<feature type="active site" description="Proton acceptor" evidence="10">
    <location>
        <position position="242"/>
    </location>
</feature>
<evidence type="ECO:0000256" key="10">
    <source>
        <dbReference type="PIRSR" id="PIRSR630616-1"/>
    </source>
</evidence>
<evidence type="ECO:0000256" key="9">
    <source>
        <dbReference type="ARBA" id="ARBA00048679"/>
    </source>
</evidence>
<feature type="binding site" evidence="11">
    <location>
        <begin position="246"/>
        <end position="247"/>
    </location>
    <ligand>
        <name>ATP</name>
        <dbReference type="ChEBI" id="CHEBI:30616"/>
    </ligand>
</feature>
<evidence type="ECO:0000256" key="14">
    <source>
        <dbReference type="RuleBase" id="RU000304"/>
    </source>
</evidence>
<dbReference type="InterPro" id="IPR011009">
    <property type="entry name" value="Kinase-like_dom_sf"/>
</dbReference>
<dbReference type="FunFam" id="3.30.200.20:FF:000042">
    <property type="entry name" value="Aurora kinase A"/>
    <property type="match status" value="1"/>
</dbReference>
<dbReference type="EC" id="2.7.11.1" evidence="1 15"/>
<feature type="domain" description="Protein kinase" evidence="16">
    <location>
        <begin position="119"/>
        <end position="361"/>
    </location>
</feature>
<dbReference type="InterPro" id="IPR017441">
    <property type="entry name" value="Protein_kinase_ATP_BS"/>
</dbReference>
<proteinExistence type="inferred from homology"/>
<evidence type="ECO:0000256" key="4">
    <source>
        <dbReference type="ARBA" id="ARBA00022679"/>
    </source>
</evidence>
<accession>A0A8H7QXI1</accession>
<evidence type="ECO:0000256" key="7">
    <source>
        <dbReference type="ARBA" id="ARBA00022840"/>
    </source>
</evidence>
<dbReference type="FunFam" id="1.10.510.10:FF:000235">
    <property type="entry name" value="Serine/threonine-protein kinase ark1"/>
    <property type="match status" value="1"/>
</dbReference>
<dbReference type="GO" id="GO:0004674">
    <property type="term" value="F:protein serine/threonine kinase activity"/>
    <property type="evidence" value="ECO:0007669"/>
    <property type="project" value="UniProtKB-KW"/>
</dbReference>
<feature type="binding site" evidence="11">
    <location>
        <position position="129"/>
    </location>
    <ligand>
        <name>ATP</name>
        <dbReference type="ChEBI" id="CHEBI:30616"/>
    </ligand>
</feature>
<dbReference type="GO" id="GO:1902115">
    <property type="term" value="P:regulation of organelle assembly"/>
    <property type="evidence" value="ECO:0007669"/>
    <property type="project" value="UniProtKB-ARBA"/>
</dbReference>
<comment type="similarity">
    <text evidence="15">Belongs to the protein kinase superfamily. Ser/Thr protein kinase family. Aurora subfamily.</text>
</comment>
<dbReference type="PROSITE" id="PS00107">
    <property type="entry name" value="PROTEIN_KINASE_ATP"/>
    <property type="match status" value="1"/>
</dbReference>
<evidence type="ECO:0000259" key="16">
    <source>
        <dbReference type="PROSITE" id="PS50011"/>
    </source>
</evidence>
<sequence length="361" mass="41800">MSRQIFKSPERKSSNAITRGAPLSEYVDYTPRSLDTEAPEYNQNPNSISYAKQRRSHMYHQMAMQSEDPFTESNYMDSPVVRRHFGINTPSISYFDQKLLLAIDAEFLARKTEWHMDDFHVQTYLGTGKFGVVWQAIEQRTHTTVAIKILKKKELEEAHVVPFLKREVEIQAHLDHPNIVRLFGYFDDAERIYLVLEYAGKNDLFGELKRRQRFTEAETVKYLSQLVDALEYMHKIGVLHRDIKLENILVGHDGVIKLADFGWAVYDPQPRRNTFCGTLDYIPPEMIVNEPHSHSVDIWALGVLTFEMLTGKPPFGQTGNDADPQAVYQRITEVDIHFPSYISAGARSFICKVKTRRYIHI</sequence>
<keyword evidence="6 15" id="KW-0418">Kinase</keyword>
<dbReference type="PROSITE" id="PS00108">
    <property type="entry name" value="PROTEIN_KINASE_ST"/>
    <property type="match status" value="1"/>
</dbReference>
<feature type="cross-link" description="Glycyl lysine isopeptide (Lys-Gly) (interchain with G-Cter in SUMO2)" evidence="12">
    <location>
        <position position="244"/>
    </location>
</feature>
<feature type="binding site" evidence="11">
    <location>
        <begin position="197"/>
        <end position="199"/>
    </location>
    <ligand>
        <name>ATP</name>
        <dbReference type="ChEBI" id="CHEBI:30616"/>
    </ligand>
</feature>
<evidence type="ECO:0000313" key="17">
    <source>
        <dbReference type="EMBL" id="KAG2200567.1"/>
    </source>
</evidence>
<feature type="binding site" evidence="11 13">
    <location>
        <position position="148"/>
    </location>
    <ligand>
        <name>ATP</name>
        <dbReference type="ChEBI" id="CHEBI:30616"/>
    </ligand>
</feature>
<evidence type="ECO:0000256" key="12">
    <source>
        <dbReference type="PIRSR" id="PIRSR630616-3"/>
    </source>
</evidence>
<keyword evidence="7 11" id="KW-0067">ATP-binding</keyword>
<evidence type="ECO:0000256" key="8">
    <source>
        <dbReference type="ARBA" id="ARBA00047899"/>
    </source>
</evidence>
<dbReference type="InterPro" id="IPR008271">
    <property type="entry name" value="Ser/Thr_kinase_AS"/>
</dbReference>
<dbReference type="Pfam" id="PF00069">
    <property type="entry name" value="Pkinase"/>
    <property type="match status" value="1"/>
</dbReference>
<dbReference type="InterPro" id="IPR000719">
    <property type="entry name" value="Prot_kinase_dom"/>
</dbReference>
<dbReference type="GO" id="GO:0008608">
    <property type="term" value="P:attachment of spindle microtubules to kinetochore"/>
    <property type="evidence" value="ECO:0007669"/>
    <property type="project" value="UniProtKB-ARBA"/>
</dbReference>
<keyword evidence="3 14" id="KW-0723">Serine/threonine-protein kinase</keyword>
<dbReference type="GO" id="GO:0000776">
    <property type="term" value="C:kinetochore"/>
    <property type="evidence" value="ECO:0007669"/>
    <property type="project" value="UniProtKB-ARBA"/>
</dbReference>
<dbReference type="GO" id="GO:0045143">
    <property type="term" value="P:homologous chromosome segregation"/>
    <property type="evidence" value="ECO:0007669"/>
    <property type="project" value="UniProtKB-ARBA"/>
</dbReference>
<evidence type="ECO:0000256" key="5">
    <source>
        <dbReference type="ARBA" id="ARBA00022741"/>
    </source>
</evidence>
<dbReference type="SMART" id="SM00220">
    <property type="entry name" value="S_TKc"/>
    <property type="match status" value="1"/>
</dbReference>
<comment type="caution">
    <text evidence="17">The sequence shown here is derived from an EMBL/GenBank/DDBJ whole genome shotgun (WGS) entry which is preliminary data.</text>
</comment>
<evidence type="ECO:0000256" key="6">
    <source>
        <dbReference type="ARBA" id="ARBA00022777"/>
    </source>
</evidence>
<dbReference type="CDD" id="cd14007">
    <property type="entry name" value="STKc_Aurora"/>
    <property type="match status" value="1"/>
</dbReference>
<protein>
    <recommendedName>
        <fullName evidence="2 15">Aurora kinase</fullName>
        <ecNumber evidence="1 15">2.7.11.1</ecNumber>
    </recommendedName>
</protein>
<evidence type="ECO:0000256" key="2">
    <source>
        <dbReference type="ARBA" id="ARBA00021157"/>
    </source>
</evidence>
<keyword evidence="18" id="KW-1185">Reference proteome</keyword>
<evidence type="ECO:0000256" key="15">
    <source>
        <dbReference type="RuleBase" id="RU367134"/>
    </source>
</evidence>
<dbReference type="GO" id="GO:0005524">
    <property type="term" value="F:ATP binding"/>
    <property type="evidence" value="ECO:0007669"/>
    <property type="project" value="UniProtKB-UniRule"/>
</dbReference>
<dbReference type="GO" id="GO:0032133">
    <property type="term" value="C:chromosome passenger complex"/>
    <property type="evidence" value="ECO:0007669"/>
    <property type="project" value="UniProtKB-ARBA"/>
</dbReference>
<dbReference type="InterPro" id="IPR030616">
    <property type="entry name" value="Aur-like"/>
</dbReference>
<dbReference type="Gene3D" id="1.10.510.10">
    <property type="entry name" value="Transferase(Phosphotransferase) domain 1"/>
    <property type="match status" value="1"/>
</dbReference>
<dbReference type="GO" id="GO:0032465">
    <property type="term" value="P:regulation of cytokinesis"/>
    <property type="evidence" value="ECO:0007669"/>
    <property type="project" value="UniProtKB-ARBA"/>
</dbReference>
<dbReference type="EMBL" id="JAEPRD010000082">
    <property type="protein sequence ID" value="KAG2200567.1"/>
    <property type="molecule type" value="Genomic_DNA"/>
</dbReference>
<gene>
    <name evidence="17" type="ORF">INT47_012353</name>
</gene>
<dbReference type="Proteomes" id="UP000603453">
    <property type="component" value="Unassembled WGS sequence"/>
</dbReference>
<feature type="binding site" evidence="11">
    <location>
        <position position="260"/>
    </location>
    <ligand>
        <name>ATP</name>
        <dbReference type="ChEBI" id="CHEBI:30616"/>
    </ligand>
</feature>
<dbReference type="GO" id="GO:0090266">
    <property type="term" value="P:regulation of mitotic cell cycle spindle assembly checkpoint"/>
    <property type="evidence" value="ECO:0007669"/>
    <property type="project" value="UniProtKB-ARBA"/>
</dbReference>
<dbReference type="AlphaFoldDB" id="A0A8H7QXI1"/>